<feature type="active site" evidence="8">
    <location>
        <position position="166"/>
    </location>
</feature>
<sequence length="468" mass="51793">MAAQVTTMITTIALIALSSVIVESRITTEEFKTTFKPSTSNGKVEGTRWAVLVAGSYGYWNYRHQANVCHAYQLLRRGGLKDENIIVFMFDDIAFNEENPRPGVIINRPDGSDVYNGVPKDYTGEDASVDNLFAVILGNKTALKGGSGKVLNSGPNDHIFIYYGDHGGPGILMMPTDEELYAHDLINVLKKKHSSGTYKSMVIYVEACESGSMFDGLLPKGLNIYATTAANPNESSYGYYCPGMYPPPPEVYNTCLGDLYSISWLEDSDLSNLRDETLRKQYEVVKRRTGYSSSSSSHVMQYGDINISKDKLFIYMGANPDNENSTSLGYRSTSPTTHPQAVNQRDASILYLNEKLRAAPEGTEKWVKAWNDFSKEMAHRSHVDRSVQAIGELVIGAKNAAEVMRAVRPQGQPLVDDWDCLKTLVDIYKHHCGSLSRYGIKHMRAFANMCNAGVGKDQMAWAAAKACT</sequence>
<feature type="domain" description="Legumain prodomain" evidence="10">
    <location>
        <begin position="373"/>
        <end position="467"/>
    </location>
</feature>
<dbReference type="PRINTS" id="PR00776">
    <property type="entry name" value="HEMOGLOBNASE"/>
</dbReference>
<dbReference type="Proteomes" id="UP001279734">
    <property type="component" value="Unassembled WGS sequence"/>
</dbReference>
<dbReference type="InterPro" id="IPR048501">
    <property type="entry name" value="Legum_prodom"/>
</dbReference>
<gene>
    <name evidence="11" type="ORF">Nepgr_014247</name>
</gene>
<evidence type="ECO:0000256" key="8">
    <source>
        <dbReference type="PIRSR" id="PIRSR019663-1"/>
    </source>
</evidence>
<evidence type="ECO:0000256" key="6">
    <source>
        <dbReference type="ARBA" id="ARBA00023157"/>
    </source>
</evidence>
<feature type="chain" id="PRO_5042251739" description="Legumain prodomain domain-containing protein" evidence="9">
    <location>
        <begin position="25"/>
        <end position="468"/>
    </location>
</feature>
<dbReference type="GO" id="GO:0006624">
    <property type="term" value="P:vacuolar protein processing"/>
    <property type="evidence" value="ECO:0007669"/>
    <property type="project" value="TreeGrafter"/>
</dbReference>
<evidence type="ECO:0000256" key="7">
    <source>
        <dbReference type="ARBA" id="ARBA00023180"/>
    </source>
</evidence>
<keyword evidence="4" id="KW-0378">Hydrolase</keyword>
<dbReference type="FunFam" id="1.10.132.130:FF:000001">
    <property type="entry name" value="Vacuolar-processing enzyme beta-isozyme"/>
    <property type="match status" value="1"/>
</dbReference>
<dbReference type="AlphaFoldDB" id="A0AAD3XQ41"/>
<evidence type="ECO:0000313" key="11">
    <source>
        <dbReference type="EMBL" id="GMH12406.1"/>
    </source>
</evidence>
<feature type="active site" description="Nucleophile" evidence="8">
    <location>
        <position position="208"/>
    </location>
</feature>
<keyword evidence="12" id="KW-1185">Reference proteome</keyword>
<dbReference type="InterPro" id="IPR001096">
    <property type="entry name" value="Peptidase_C13"/>
</dbReference>
<name>A0AAD3XQ41_NEPGR</name>
<accession>A0AAD3XQ41</accession>
<dbReference type="GO" id="GO:0005773">
    <property type="term" value="C:vacuole"/>
    <property type="evidence" value="ECO:0007669"/>
    <property type="project" value="GOC"/>
</dbReference>
<evidence type="ECO:0000256" key="2">
    <source>
        <dbReference type="ARBA" id="ARBA00022670"/>
    </source>
</evidence>
<keyword evidence="3 9" id="KW-0732">Signal</keyword>
<dbReference type="EMBL" id="BSYO01000012">
    <property type="protein sequence ID" value="GMH12406.1"/>
    <property type="molecule type" value="Genomic_DNA"/>
</dbReference>
<dbReference type="Gene3D" id="1.10.132.130">
    <property type="match status" value="1"/>
</dbReference>
<evidence type="ECO:0000256" key="4">
    <source>
        <dbReference type="ARBA" id="ARBA00022801"/>
    </source>
</evidence>
<dbReference type="InterPro" id="IPR043577">
    <property type="entry name" value="AE"/>
</dbReference>
<proteinExistence type="inferred from homology"/>
<keyword evidence="7" id="KW-0325">Glycoprotein</keyword>
<dbReference type="PANTHER" id="PTHR12000:SF50">
    <property type="entry name" value="VACUOLAR-PROCESSING ENZYME GAMMA-ISOZYME"/>
    <property type="match status" value="1"/>
</dbReference>
<evidence type="ECO:0000313" key="12">
    <source>
        <dbReference type="Proteomes" id="UP001279734"/>
    </source>
</evidence>
<dbReference type="PIRSF" id="PIRSF500139">
    <property type="entry name" value="AE"/>
    <property type="match status" value="1"/>
</dbReference>
<feature type="signal peptide" evidence="9">
    <location>
        <begin position="1"/>
        <end position="24"/>
    </location>
</feature>
<dbReference type="GO" id="GO:0004197">
    <property type="term" value="F:cysteine-type endopeptidase activity"/>
    <property type="evidence" value="ECO:0007669"/>
    <property type="project" value="InterPro"/>
</dbReference>
<evidence type="ECO:0000256" key="1">
    <source>
        <dbReference type="ARBA" id="ARBA00009941"/>
    </source>
</evidence>
<evidence type="ECO:0000256" key="5">
    <source>
        <dbReference type="ARBA" id="ARBA00022807"/>
    </source>
</evidence>
<dbReference type="InterPro" id="IPR046427">
    <property type="entry name" value="Legumain_prodom_sf"/>
</dbReference>
<reference evidence="11" key="1">
    <citation type="submission" date="2023-05" db="EMBL/GenBank/DDBJ databases">
        <title>Nepenthes gracilis genome sequencing.</title>
        <authorList>
            <person name="Fukushima K."/>
        </authorList>
    </citation>
    <scope>NUCLEOTIDE SEQUENCE</scope>
    <source>
        <strain evidence="11">SING2019-196</strain>
    </source>
</reference>
<dbReference type="Gene3D" id="3.40.50.1460">
    <property type="match status" value="1"/>
</dbReference>
<dbReference type="PANTHER" id="PTHR12000">
    <property type="entry name" value="HEMOGLOBINASE FAMILY MEMBER"/>
    <property type="match status" value="1"/>
</dbReference>
<dbReference type="CDD" id="cd21115">
    <property type="entry name" value="legumain_C"/>
    <property type="match status" value="1"/>
</dbReference>
<dbReference type="Pfam" id="PF01650">
    <property type="entry name" value="Peptidase_C13"/>
    <property type="match status" value="1"/>
</dbReference>
<comment type="caution">
    <text evidence="11">The sequence shown here is derived from an EMBL/GenBank/DDBJ whole genome shotgun (WGS) entry which is preliminary data.</text>
</comment>
<evidence type="ECO:0000256" key="9">
    <source>
        <dbReference type="SAM" id="SignalP"/>
    </source>
</evidence>
<dbReference type="GO" id="GO:0051603">
    <property type="term" value="P:proteolysis involved in protein catabolic process"/>
    <property type="evidence" value="ECO:0007669"/>
    <property type="project" value="InterPro"/>
</dbReference>
<keyword evidence="5" id="KW-0788">Thiol protease</keyword>
<evidence type="ECO:0000259" key="10">
    <source>
        <dbReference type="Pfam" id="PF20985"/>
    </source>
</evidence>
<keyword evidence="6" id="KW-1015">Disulfide bond</keyword>
<evidence type="ECO:0000256" key="3">
    <source>
        <dbReference type="ARBA" id="ARBA00022729"/>
    </source>
</evidence>
<protein>
    <recommendedName>
        <fullName evidence="10">Legumain prodomain domain-containing protein</fullName>
    </recommendedName>
</protein>
<dbReference type="Pfam" id="PF20985">
    <property type="entry name" value="Legum_prodom"/>
    <property type="match status" value="1"/>
</dbReference>
<dbReference type="PIRSF" id="PIRSF019663">
    <property type="entry name" value="Legumain"/>
    <property type="match status" value="1"/>
</dbReference>
<organism evidence="11 12">
    <name type="scientific">Nepenthes gracilis</name>
    <name type="common">Slender pitcher plant</name>
    <dbReference type="NCBI Taxonomy" id="150966"/>
    <lineage>
        <taxon>Eukaryota</taxon>
        <taxon>Viridiplantae</taxon>
        <taxon>Streptophyta</taxon>
        <taxon>Embryophyta</taxon>
        <taxon>Tracheophyta</taxon>
        <taxon>Spermatophyta</taxon>
        <taxon>Magnoliopsida</taxon>
        <taxon>eudicotyledons</taxon>
        <taxon>Gunneridae</taxon>
        <taxon>Pentapetalae</taxon>
        <taxon>Caryophyllales</taxon>
        <taxon>Nepenthaceae</taxon>
        <taxon>Nepenthes</taxon>
    </lineage>
</organism>
<comment type="similarity">
    <text evidence="1">Belongs to the peptidase C13 family.</text>
</comment>
<dbReference type="FunFam" id="3.40.50.1460:FF:000005">
    <property type="entry name" value="Vacuolar-processing enzyme beta-isozyme"/>
    <property type="match status" value="1"/>
</dbReference>
<keyword evidence="2" id="KW-0645">Protease</keyword>